<proteinExistence type="predicted"/>
<organism evidence="1 2">
    <name type="scientific">Solanum commersonii</name>
    <name type="common">Commerson's wild potato</name>
    <name type="synonym">Commerson's nightshade</name>
    <dbReference type="NCBI Taxonomy" id="4109"/>
    <lineage>
        <taxon>Eukaryota</taxon>
        <taxon>Viridiplantae</taxon>
        <taxon>Streptophyta</taxon>
        <taxon>Embryophyta</taxon>
        <taxon>Tracheophyta</taxon>
        <taxon>Spermatophyta</taxon>
        <taxon>Magnoliopsida</taxon>
        <taxon>eudicotyledons</taxon>
        <taxon>Gunneridae</taxon>
        <taxon>Pentapetalae</taxon>
        <taxon>asterids</taxon>
        <taxon>lamiids</taxon>
        <taxon>Solanales</taxon>
        <taxon>Solanaceae</taxon>
        <taxon>Solanoideae</taxon>
        <taxon>Solaneae</taxon>
        <taxon>Solanum</taxon>
    </lineage>
</organism>
<reference evidence="1 2" key="1">
    <citation type="submission" date="2020-09" db="EMBL/GenBank/DDBJ databases">
        <title>De no assembly of potato wild relative species, Solanum commersonii.</title>
        <authorList>
            <person name="Cho K."/>
        </authorList>
    </citation>
    <scope>NUCLEOTIDE SEQUENCE [LARGE SCALE GENOMIC DNA]</scope>
    <source>
        <strain evidence="1">LZ3.2</strain>
        <tissue evidence="1">Leaf</tissue>
    </source>
</reference>
<dbReference type="EMBL" id="JACXVP010000001">
    <property type="protein sequence ID" value="KAG5630711.1"/>
    <property type="molecule type" value="Genomic_DNA"/>
</dbReference>
<sequence length="163" mass="18570">MDLNFYTNFKKGYDSISKETTTVGGRSLKKLLNEFTWDDDMINYVKGIRLYHVGMDWIGAKRITAVMNMNNTHFVTLEILLHEGRMNVYDCNLMSLEHDKWVICCNIWLSGGTFDSSVETDKSSVETYALSVATFDSYVATHGSSVATFESRVSKTRNQMETS</sequence>
<name>A0A9J6B2T8_SOLCO</name>
<evidence type="ECO:0000313" key="1">
    <source>
        <dbReference type="EMBL" id="KAG5630711.1"/>
    </source>
</evidence>
<accession>A0A9J6B2T8</accession>
<evidence type="ECO:0000313" key="2">
    <source>
        <dbReference type="Proteomes" id="UP000824120"/>
    </source>
</evidence>
<dbReference type="AlphaFoldDB" id="A0A9J6B2T8"/>
<protein>
    <submittedName>
        <fullName evidence="1">Uncharacterized protein</fullName>
    </submittedName>
</protein>
<dbReference type="OrthoDB" id="1024009at2759"/>
<gene>
    <name evidence="1" type="ORF">H5410_002428</name>
</gene>
<comment type="caution">
    <text evidence="1">The sequence shown here is derived from an EMBL/GenBank/DDBJ whole genome shotgun (WGS) entry which is preliminary data.</text>
</comment>
<keyword evidence="2" id="KW-1185">Reference proteome</keyword>
<dbReference type="Proteomes" id="UP000824120">
    <property type="component" value="Chromosome 1"/>
</dbReference>